<sequence length="160" mass="19311">MPDEQRKLPVIELPERQITFSKLDPKYDPMVRMINRFSRIALDGQFDERYTFVANLRELQTYAKRFNHYYKLQKLIKVKIDDLTEQNASEDKISLLKEFLDGYNEHLQEIQDELDESFSAPELEGMGHAMDKFIYKNFDKLEDRPEFDEYLEYRINNKNL</sequence>
<evidence type="ECO:0000313" key="1">
    <source>
        <dbReference type="EMBL" id="UQS84649.1"/>
    </source>
</evidence>
<dbReference type="Proteomes" id="UP000831859">
    <property type="component" value="Chromosome"/>
</dbReference>
<accession>A0ABY4PFS2</accession>
<dbReference type="RefSeq" id="WP_249510633.1">
    <property type="nucleotide sequence ID" value="NZ_CP093362.1"/>
</dbReference>
<reference evidence="1 2" key="1">
    <citation type="journal article" date="2022" name="Int. J. Syst. Evol. Microbiol.">
        <title>Apilactobacillus apisilvae sp. nov., Nicolia spurrieriana gen. nov. sp. nov., Bombilactobacillus folatiphilus sp. nov. and Bombilactobacillus thymidiniphilus sp. nov., four new lactic acid bacterial isolates from stingless bees Tetragonula carbonaria and Austroplebeia australis.</title>
        <authorList>
            <person name="Oliphant S.A."/>
            <person name="Watson-Haigh N.S."/>
            <person name="Sumby K.M."/>
            <person name="Gardner J."/>
            <person name="Groom S."/>
            <person name="Jiranek V."/>
        </authorList>
    </citation>
    <scope>NUCLEOTIDE SEQUENCE [LARGE SCALE GENOMIC DNA]</scope>
    <source>
        <strain evidence="1 2">SG5_A10</strain>
    </source>
</reference>
<dbReference type="EMBL" id="CP093362">
    <property type="protein sequence ID" value="UQS84649.1"/>
    <property type="molecule type" value="Genomic_DNA"/>
</dbReference>
<gene>
    <name evidence="1" type="ORF">MOO46_05210</name>
</gene>
<keyword evidence="2" id="KW-1185">Reference proteome</keyword>
<name>A0ABY4PFS2_9LACO</name>
<protein>
    <submittedName>
        <fullName evidence="1">Uncharacterized protein</fullName>
    </submittedName>
</protein>
<evidence type="ECO:0000313" key="2">
    <source>
        <dbReference type="Proteomes" id="UP000831859"/>
    </source>
</evidence>
<organism evidence="1 2">
    <name type="scientific">Apilactobacillus apisilvae</name>
    <dbReference type="NCBI Taxonomy" id="2923364"/>
    <lineage>
        <taxon>Bacteria</taxon>
        <taxon>Bacillati</taxon>
        <taxon>Bacillota</taxon>
        <taxon>Bacilli</taxon>
        <taxon>Lactobacillales</taxon>
        <taxon>Lactobacillaceae</taxon>
        <taxon>Apilactobacillus</taxon>
    </lineage>
</organism>
<proteinExistence type="predicted"/>